<accession>A0A3G2HIA6</accession>
<dbReference type="EMBL" id="WEIK01000017">
    <property type="protein sequence ID" value="MVF51296.1"/>
    <property type="molecule type" value="Genomic_DNA"/>
</dbReference>
<reference evidence="5" key="1">
    <citation type="submission" date="2016-02" db="EMBL/GenBank/DDBJ databases">
        <title>Dietzia cinnamea strain CD11_5 genome sequencing and assembly.</title>
        <authorList>
            <person name="Kaur G."/>
            <person name="Nair G.R."/>
            <person name="Mayilraj S."/>
        </authorList>
    </citation>
    <scope>NUCLEOTIDE SEQUENCE [LARGE SCALE GENOMIC DNA]</scope>
    <source>
        <strain evidence="5">CD10_2</strain>
    </source>
</reference>
<comment type="caution">
    <text evidence="3">The sequence shown here is derived from an EMBL/GenBank/DDBJ whole genome shotgun (WGS) entry which is preliminary data.</text>
</comment>
<dbReference type="NCBIfam" id="TIGR02993">
    <property type="entry name" value="ectoine_eutD"/>
    <property type="match status" value="1"/>
</dbReference>
<dbReference type="Gene3D" id="3.40.350.10">
    <property type="entry name" value="Creatinase/prolidase N-terminal domain"/>
    <property type="match status" value="1"/>
</dbReference>
<reference evidence="3 6" key="3">
    <citation type="submission" date="2019-10" db="EMBL/GenBank/DDBJ databases">
        <title>XDR Pseudomonas monteilii producing IMP-16 from LCR.</title>
        <authorList>
            <person name="Ballaben A."/>
            <person name="Doi Y."/>
        </authorList>
    </citation>
    <scope>NUCLEOTIDE SEQUENCE [LARGE SCALE GENOMIC DNA]</scope>
    <source>
        <strain evidence="3 6">597/14</strain>
    </source>
</reference>
<dbReference type="RefSeq" id="WP_023048454.1">
    <property type="nucleotide sequence ID" value="NZ_CP022562.1"/>
</dbReference>
<dbReference type="EC" id="3.5.4.44" evidence="3"/>
<dbReference type="PANTHER" id="PTHR46112:SF2">
    <property type="entry name" value="XAA-PRO AMINOPEPTIDASE P-RELATED"/>
    <property type="match status" value="1"/>
</dbReference>
<feature type="domain" description="Creatinase N-terminal" evidence="2">
    <location>
        <begin position="18"/>
        <end position="163"/>
    </location>
</feature>
<dbReference type="GO" id="GO:0016787">
    <property type="term" value="F:hydrolase activity"/>
    <property type="evidence" value="ECO:0007669"/>
    <property type="project" value="UniProtKB-KW"/>
</dbReference>
<evidence type="ECO:0000259" key="2">
    <source>
        <dbReference type="Pfam" id="PF01321"/>
    </source>
</evidence>
<evidence type="ECO:0000259" key="1">
    <source>
        <dbReference type="Pfam" id="PF00557"/>
    </source>
</evidence>
<dbReference type="EMBL" id="LSTU01000045">
    <property type="protein sequence ID" value="OAH47642.1"/>
    <property type="molecule type" value="Genomic_DNA"/>
</dbReference>
<dbReference type="Pfam" id="PF01321">
    <property type="entry name" value="Creatinase_N"/>
    <property type="match status" value="1"/>
</dbReference>
<dbReference type="InterPro" id="IPR000587">
    <property type="entry name" value="Creatinase_N"/>
</dbReference>
<dbReference type="InterPro" id="IPR014335">
    <property type="entry name" value="Ectoine_EutD"/>
</dbReference>
<name>A0A3G2HIA6_9PSED</name>
<dbReference type="SUPFAM" id="SSF55920">
    <property type="entry name" value="Creatinase/aminopeptidase"/>
    <property type="match status" value="1"/>
</dbReference>
<keyword evidence="3" id="KW-0378">Hydrolase</keyword>
<dbReference type="GeneID" id="49869492"/>
<reference evidence="4" key="2">
    <citation type="submission" date="2016-02" db="EMBL/GenBank/DDBJ databases">
        <authorList>
            <person name="Kaur G."/>
            <person name="Nair G.R."/>
            <person name="Mayilraj S."/>
        </authorList>
    </citation>
    <scope>NUCLEOTIDE SEQUENCE</scope>
    <source>
        <strain evidence="4">CD10_2</strain>
    </source>
</reference>
<sequence>MSEIVVNLPFTREEYAQRIAKVRAEMQARNIELLLVTDPSNMAWLTGYDGWSFYVHQCVLLAMEGEPVWYGRNQDANGARRTVFMKQDNIVGYPDIYVQSTERHPMDYLCKEVIQARGWDSLTIGVELDNYYFSAAAYLALQQHLPKAKFVNANALVNWQRAVKSQQEISYMRVAARIVEKMHDRILERIEPGMRKNELVADIYASGILGVDGYGGDYPAIVPLLPTGADASAPHLTWDDSPFKVGAGTFFEIAGCYKRYHCPLSRTVYLGKPPQHFIDGEKAVVEGIAAGLEAAKPGNTTGDIARAFFGVLEKFDIHKDSRCGYPIGISYPPDWGERTMSLRPSDNSVLKPGMTFHFMPGLWMDDWGLEITESILITDTGVETFCSTPRKLFVKD</sequence>
<evidence type="ECO:0000313" key="3">
    <source>
        <dbReference type="EMBL" id="MVF51296.1"/>
    </source>
</evidence>
<dbReference type="InterPro" id="IPR036005">
    <property type="entry name" value="Creatinase/aminopeptidase-like"/>
</dbReference>
<dbReference type="Proteomes" id="UP000440965">
    <property type="component" value="Unassembled WGS sequence"/>
</dbReference>
<dbReference type="CDD" id="cd01066">
    <property type="entry name" value="APP_MetAP"/>
    <property type="match status" value="1"/>
</dbReference>
<dbReference type="AlphaFoldDB" id="A0A3G2HIA6"/>
<dbReference type="InterPro" id="IPR050659">
    <property type="entry name" value="Peptidase_M24B"/>
</dbReference>
<dbReference type="SUPFAM" id="SSF53092">
    <property type="entry name" value="Creatinase/prolidase N-terminal domain"/>
    <property type="match status" value="1"/>
</dbReference>
<dbReference type="PANTHER" id="PTHR46112">
    <property type="entry name" value="AMINOPEPTIDASE"/>
    <property type="match status" value="1"/>
</dbReference>
<dbReference type="Gene3D" id="3.90.230.10">
    <property type="entry name" value="Creatinase/methionine aminopeptidase superfamily"/>
    <property type="match status" value="1"/>
</dbReference>
<evidence type="ECO:0000313" key="4">
    <source>
        <dbReference type="EMBL" id="OAH47642.1"/>
    </source>
</evidence>
<proteinExistence type="predicted"/>
<organism evidence="3 6">
    <name type="scientific">Pseudomonas monteilii</name>
    <dbReference type="NCBI Taxonomy" id="76759"/>
    <lineage>
        <taxon>Bacteria</taxon>
        <taxon>Pseudomonadati</taxon>
        <taxon>Pseudomonadota</taxon>
        <taxon>Gammaproteobacteria</taxon>
        <taxon>Pseudomonadales</taxon>
        <taxon>Pseudomonadaceae</taxon>
        <taxon>Pseudomonas</taxon>
    </lineage>
</organism>
<dbReference type="Proteomes" id="UP000077242">
    <property type="component" value="Unassembled WGS sequence"/>
</dbReference>
<feature type="domain" description="Peptidase M24" evidence="1">
    <location>
        <begin position="171"/>
        <end position="379"/>
    </location>
</feature>
<protein>
    <submittedName>
        <fullName evidence="3">Ectoine hydrolase DoeA</fullName>
        <ecNumber evidence="3">3.5.4.44</ecNumber>
    </submittedName>
</protein>
<dbReference type="Pfam" id="PF00557">
    <property type="entry name" value="Peptidase_M24"/>
    <property type="match status" value="1"/>
</dbReference>
<dbReference type="InterPro" id="IPR029149">
    <property type="entry name" value="Creatin/AminoP/Spt16_N"/>
</dbReference>
<evidence type="ECO:0000313" key="5">
    <source>
        <dbReference type="Proteomes" id="UP000077242"/>
    </source>
</evidence>
<gene>
    <name evidence="3" type="primary">doeA</name>
    <name evidence="4" type="ORF">AYJ70_15300</name>
    <name evidence="3" type="ORF">F9Z43_18685</name>
</gene>
<dbReference type="InterPro" id="IPR000994">
    <property type="entry name" value="Pept_M24"/>
</dbReference>
<evidence type="ECO:0000313" key="6">
    <source>
        <dbReference type="Proteomes" id="UP000440965"/>
    </source>
</evidence>